<dbReference type="KEGG" id="mta:Moth_0352"/>
<name>Q2RLK3_MOOTA</name>
<sequence>MFPEGFKPGLSTLNILYEARNNDWSIEAIVSRVTWPDGQGAVWELIFPDIEEVRGLVPASESGLPKNVPMEALTGQTIRVKVKGIDKENNLAACSRVEVVAEAKERLLKTLVEGEKLDALVRAVLARPSRLVLDIGGGVLVVVPREKAAYNRALPLNAQYNPGSLIKAQVEKIDRQEGIIEVAPINPWEKADFRRGDFISGKVIRVYGKRHVLVEVPPGITGLAPYPLRKTINQGDQVTCKVMAFNKAKKILHLQWGDYRAAGNRKRRQMG</sequence>
<dbReference type="OrthoDB" id="9793609at2"/>
<evidence type="ECO:0000259" key="1">
    <source>
        <dbReference type="PROSITE" id="PS50126"/>
    </source>
</evidence>
<dbReference type="HOGENOM" id="CLU_1026074_0_0_9"/>
<dbReference type="InterPro" id="IPR012340">
    <property type="entry name" value="NA-bd_OB-fold"/>
</dbReference>
<dbReference type="SUPFAM" id="SSF50249">
    <property type="entry name" value="Nucleic acid-binding proteins"/>
    <property type="match status" value="3"/>
</dbReference>
<protein>
    <submittedName>
        <fullName evidence="2">RNA binding S1</fullName>
    </submittedName>
</protein>
<gene>
    <name evidence="2" type="ordered locus">Moth_0352</name>
</gene>
<accession>Q2RLK3</accession>
<evidence type="ECO:0000313" key="2">
    <source>
        <dbReference type="EMBL" id="ABC18686.1"/>
    </source>
</evidence>
<dbReference type="EnsemblBacteria" id="ABC18686">
    <property type="protein sequence ID" value="ABC18686"/>
    <property type="gene ID" value="Moth_0352"/>
</dbReference>
<dbReference type="GO" id="GO:0003676">
    <property type="term" value="F:nucleic acid binding"/>
    <property type="evidence" value="ECO:0007669"/>
    <property type="project" value="InterPro"/>
</dbReference>
<dbReference type="InterPro" id="IPR003029">
    <property type="entry name" value="S1_domain"/>
</dbReference>
<organism evidence="2">
    <name type="scientific">Moorella thermoacetica (strain ATCC 39073 / JCM 9320)</name>
    <dbReference type="NCBI Taxonomy" id="264732"/>
    <lineage>
        <taxon>Bacteria</taxon>
        <taxon>Bacillati</taxon>
        <taxon>Bacillota</taxon>
        <taxon>Clostridia</taxon>
        <taxon>Neomoorellales</taxon>
        <taxon>Neomoorellaceae</taxon>
        <taxon>Neomoorella</taxon>
    </lineage>
</organism>
<dbReference type="PATRIC" id="fig|264732.11.peg.382"/>
<dbReference type="EMBL" id="CP000232">
    <property type="protein sequence ID" value="ABC18686.1"/>
    <property type="molecule type" value="Genomic_DNA"/>
</dbReference>
<dbReference type="eggNOG" id="COG0539">
    <property type="taxonomic scope" value="Bacteria"/>
</dbReference>
<dbReference type="SMART" id="SM00316">
    <property type="entry name" value="S1"/>
    <property type="match status" value="3"/>
</dbReference>
<dbReference type="AlphaFoldDB" id="Q2RLK3"/>
<reference evidence="2" key="1">
    <citation type="submission" date="2005-12" db="EMBL/GenBank/DDBJ databases">
        <title>Complete sequence of Moorella thermoacetica ATCC 39073.</title>
        <authorList>
            <consortium name="US DOE Joint Genome Institute"/>
            <person name="Copeland A."/>
            <person name="Lucas S."/>
            <person name="Lapidus A."/>
            <person name="Barry K."/>
            <person name="Detter J.C."/>
            <person name="Glavina T."/>
            <person name="Hammon N."/>
            <person name="Israni S."/>
            <person name="Pitluck S."/>
            <person name="Chertkov O."/>
            <person name="Saunders E.H."/>
            <person name="Brettin T."/>
            <person name="Bruce D."/>
            <person name="Han C."/>
            <person name="Tapia R."/>
            <person name="Gilna P."/>
            <person name="Schmutz J."/>
            <person name="Larimer F."/>
            <person name="Land M."/>
            <person name="Kyrpides N."/>
            <person name="Anderson I."/>
            <person name="Richardson P."/>
            <person name="Ragsdale S."/>
        </authorList>
    </citation>
    <scope>NUCLEOTIDE SEQUENCE</scope>
    <source>
        <strain evidence="2">ATCC 39073</strain>
    </source>
</reference>
<proteinExistence type="predicted"/>
<dbReference type="STRING" id="264732.Moth_0352"/>
<feature type="domain" description="S1 motif" evidence="1">
    <location>
        <begin position="114"/>
        <end position="185"/>
    </location>
</feature>
<dbReference type="PROSITE" id="PS50126">
    <property type="entry name" value="S1"/>
    <property type="match status" value="1"/>
</dbReference>